<organism evidence="5 6">
    <name type="scientific">Actinomadura alba</name>
    <dbReference type="NCBI Taxonomy" id="406431"/>
    <lineage>
        <taxon>Bacteria</taxon>
        <taxon>Bacillati</taxon>
        <taxon>Actinomycetota</taxon>
        <taxon>Actinomycetes</taxon>
        <taxon>Streptosporangiales</taxon>
        <taxon>Thermomonosporaceae</taxon>
        <taxon>Actinomadura</taxon>
    </lineage>
</organism>
<evidence type="ECO:0000313" key="6">
    <source>
        <dbReference type="Proteomes" id="UP000805614"/>
    </source>
</evidence>
<dbReference type="EMBL" id="JABVEC010000027">
    <property type="protein sequence ID" value="MBC6469424.1"/>
    <property type="molecule type" value="Genomic_DNA"/>
</dbReference>
<dbReference type="Proteomes" id="UP000805614">
    <property type="component" value="Unassembled WGS sequence"/>
</dbReference>
<feature type="domain" description="Aerobactin siderophore biosynthesis IucA/IucC N-terminal" evidence="3">
    <location>
        <begin position="134"/>
        <end position="348"/>
    </location>
</feature>
<dbReference type="InterPro" id="IPR022770">
    <property type="entry name" value="IucA/IucC-like_C"/>
</dbReference>
<protein>
    <submittedName>
        <fullName evidence="5">IucA/IucC family protein</fullName>
    </submittedName>
</protein>
<evidence type="ECO:0000313" key="5">
    <source>
        <dbReference type="EMBL" id="MBC6469424.1"/>
    </source>
</evidence>
<feature type="domain" description="Aerobactin siderophore biosynthesis IucA/IucC-like C-terminal" evidence="4">
    <location>
        <begin position="372"/>
        <end position="537"/>
    </location>
</feature>
<evidence type="ECO:0000256" key="1">
    <source>
        <dbReference type="ARBA" id="ARBA00004924"/>
    </source>
</evidence>
<sequence>MLLTRPVLNADDATGIALLNCLVREVCVPEHQARRTGRHLVLRLPRVGVVLRARLRRAPYGPSYPLAAPIEEQRGAEWLAVGWRRLADLTAGELELATGRANPEFTEQVIAGHTAMAALIEARGPVRESEVDRFIESEQALVAGHRFHPAPKARQGTPAEWLPYAPEARARFRLRWLAVRADLVAEEGDPAPLELLGPPAPPGYRTLPVHPWQFSLLAERPVLRAALAGGGVLDLGATGPEAVPTSSVRTAYLPAADLFCKFSLDVRITNCVRKNAWYELTGAVALSRMLRPVFAELAGAFDGCALLAEPAYRTVTLADRRLHEGLGVIVRSGVRSHAGSPLLAAALADPYGCSPASLTRLLAGTPIEDALAWWDAYVRLVVPPVLHAFLAYGVVLEPHLQNVLVAVDATDRPVQAIFRDLEGTKLVAGHDGRWELSDLPPRVRESLTYEAGQGWNRVVYCLFVNHLAELAATIADVHPGAEPELWRLAHRRVERYASEHAQSIRPEGAARLRALLAGVPLPGKANLRNRWERAADRHAGYVAVPSPFGAR</sequence>
<comment type="similarity">
    <text evidence="2">Belongs to the IucA/IucC family.</text>
</comment>
<comment type="pathway">
    <text evidence="1">Siderophore biosynthesis.</text>
</comment>
<name>A0ABR7LXZ3_9ACTN</name>
<dbReference type="InterPro" id="IPR037455">
    <property type="entry name" value="LucA/IucC-like"/>
</dbReference>
<dbReference type="RefSeq" id="WP_187246476.1">
    <property type="nucleotide sequence ID" value="NZ_BAAAOK010000011.1"/>
</dbReference>
<dbReference type="InterPro" id="IPR007310">
    <property type="entry name" value="Aerobactin_biosyn_IucA/IucC_N"/>
</dbReference>
<evidence type="ECO:0000259" key="4">
    <source>
        <dbReference type="Pfam" id="PF06276"/>
    </source>
</evidence>
<dbReference type="Pfam" id="PF06276">
    <property type="entry name" value="FhuF"/>
    <property type="match status" value="1"/>
</dbReference>
<dbReference type="Gene3D" id="1.10.510.40">
    <property type="match status" value="1"/>
</dbReference>
<dbReference type="PANTHER" id="PTHR34384:SF5">
    <property type="entry name" value="L-2,3-DIAMINOPROPANOATE--CITRATE LIGASE"/>
    <property type="match status" value="1"/>
</dbReference>
<dbReference type="PANTHER" id="PTHR34384">
    <property type="entry name" value="L-2,3-DIAMINOPROPANOATE--CITRATE LIGASE"/>
    <property type="match status" value="1"/>
</dbReference>
<dbReference type="Pfam" id="PF04183">
    <property type="entry name" value="IucA_IucC"/>
    <property type="match status" value="1"/>
</dbReference>
<evidence type="ECO:0000259" key="3">
    <source>
        <dbReference type="Pfam" id="PF04183"/>
    </source>
</evidence>
<reference evidence="5 6" key="1">
    <citation type="submission" date="2020-06" db="EMBL/GenBank/DDBJ databases">
        <title>Actinomadura xiongansis sp. nov., isolated from soil of Baiyangdian.</title>
        <authorList>
            <person name="Zhang X."/>
        </authorList>
    </citation>
    <scope>NUCLEOTIDE SEQUENCE [LARGE SCALE GENOMIC DNA]</scope>
    <source>
        <strain evidence="5 6">HBUM206468</strain>
    </source>
</reference>
<evidence type="ECO:0000256" key="2">
    <source>
        <dbReference type="ARBA" id="ARBA00007832"/>
    </source>
</evidence>
<proteinExistence type="inferred from homology"/>
<accession>A0ABR7LXZ3</accession>
<gene>
    <name evidence="5" type="ORF">HKK74_28615</name>
</gene>
<comment type="caution">
    <text evidence="5">The sequence shown here is derived from an EMBL/GenBank/DDBJ whole genome shotgun (WGS) entry which is preliminary data.</text>
</comment>
<keyword evidence="6" id="KW-1185">Reference proteome</keyword>